<evidence type="ECO:0000313" key="2">
    <source>
        <dbReference type="Proteomes" id="UP001162992"/>
    </source>
</evidence>
<dbReference type="Proteomes" id="UP001162992">
    <property type="component" value="Chromosome 12"/>
</dbReference>
<sequence length="227" mass="25371">MDGDLWAARMLASKHQQMLQASQSPMDRHLSLDDLECDDEIRPDFVCPYCYEECDIATLCSHLEDEHCFEAKPVMCPVCAAKIRKDLIGHITLQHNHLFKKHVQRRRRFRKSGVPSHAALSFLGKELGHAQLQALLGGVPLRSESGNASASDPLLSNFVYNLPLSEADDGEKQSAVAASPNITTANQPKFSFESTLTAEEREQKLKQATLRAKFVQQLVLSTIWPDS</sequence>
<organism evidence="1 2">
    <name type="scientific">Diphasiastrum complanatum</name>
    <name type="common">Issler's clubmoss</name>
    <name type="synonym">Lycopodium complanatum</name>
    <dbReference type="NCBI Taxonomy" id="34168"/>
    <lineage>
        <taxon>Eukaryota</taxon>
        <taxon>Viridiplantae</taxon>
        <taxon>Streptophyta</taxon>
        <taxon>Embryophyta</taxon>
        <taxon>Tracheophyta</taxon>
        <taxon>Lycopodiopsida</taxon>
        <taxon>Lycopodiales</taxon>
        <taxon>Lycopodiaceae</taxon>
        <taxon>Lycopodioideae</taxon>
        <taxon>Diphasiastrum</taxon>
    </lineage>
</organism>
<gene>
    <name evidence="1" type="ORF">O6H91_12G005600</name>
</gene>
<name>A0ACC2BZP8_DIPCM</name>
<comment type="caution">
    <text evidence="1">The sequence shown here is derived from an EMBL/GenBank/DDBJ whole genome shotgun (WGS) entry which is preliminary data.</text>
</comment>
<keyword evidence="2" id="KW-1185">Reference proteome</keyword>
<dbReference type="EMBL" id="CM055103">
    <property type="protein sequence ID" value="KAJ7534827.1"/>
    <property type="molecule type" value="Genomic_DNA"/>
</dbReference>
<protein>
    <submittedName>
        <fullName evidence="1">Uncharacterized protein</fullName>
    </submittedName>
</protein>
<accession>A0ACC2BZP8</accession>
<reference evidence="2" key="1">
    <citation type="journal article" date="2024" name="Proc. Natl. Acad. Sci. U.S.A.">
        <title>Extraordinary preservation of gene collinearity over three hundred million years revealed in homosporous lycophytes.</title>
        <authorList>
            <person name="Li C."/>
            <person name="Wickell D."/>
            <person name="Kuo L.Y."/>
            <person name="Chen X."/>
            <person name="Nie B."/>
            <person name="Liao X."/>
            <person name="Peng D."/>
            <person name="Ji J."/>
            <person name="Jenkins J."/>
            <person name="Williams M."/>
            <person name="Shu S."/>
            <person name="Plott C."/>
            <person name="Barry K."/>
            <person name="Rajasekar S."/>
            <person name="Grimwood J."/>
            <person name="Han X."/>
            <person name="Sun S."/>
            <person name="Hou Z."/>
            <person name="He W."/>
            <person name="Dai G."/>
            <person name="Sun C."/>
            <person name="Schmutz J."/>
            <person name="Leebens-Mack J.H."/>
            <person name="Li F.W."/>
            <person name="Wang L."/>
        </authorList>
    </citation>
    <scope>NUCLEOTIDE SEQUENCE [LARGE SCALE GENOMIC DNA]</scope>
    <source>
        <strain evidence="2">cv. PW_Plant_1</strain>
    </source>
</reference>
<evidence type="ECO:0000313" key="1">
    <source>
        <dbReference type="EMBL" id="KAJ7534827.1"/>
    </source>
</evidence>
<proteinExistence type="predicted"/>